<dbReference type="RefSeq" id="WP_085854964.1">
    <property type="nucleotide sequence ID" value="NZ_FOPF01000010.1"/>
</dbReference>
<evidence type="ECO:0000259" key="2">
    <source>
        <dbReference type="Pfam" id="PF04366"/>
    </source>
</evidence>
<feature type="chain" id="PRO_5010999465" description="Ysc84 actin-binding domain-containing protein" evidence="1">
    <location>
        <begin position="23"/>
        <end position="187"/>
    </location>
</feature>
<keyword evidence="4" id="KW-1185">Reference proteome</keyword>
<dbReference type="Pfam" id="PF04366">
    <property type="entry name" value="Ysc84"/>
    <property type="match status" value="1"/>
</dbReference>
<protein>
    <recommendedName>
        <fullName evidence="2">Ysc84 actin-binding domain-containing protein</fullName>
    </recommendedName>
</protein>
<proteinExistence type="predicted"/>
<dbReference type="InterPro" id="IPR006311">
    <property type="entry name" value="TAT_signal"/>
</dbReference>
<organism evidence="3 4">
    <name type="scientific">Palleronia marisminoris</name>
    <dbReference type="NCBI Taxonomy" id="315423"/>
    <lineage>
        <taxon>Bacteria</taxon>
        <taxon>Pseudomonadati</taxon>
        <taxon>Pseudomonadota</taxon>
        <taxon>Alphaproteobacteria</taxon>
        <taxon>Rhodobacterales</taxon>
        <taxon>Roseobacteraceae</taxon>
        <taxon>Palleronia</taxon>
    </lineage>
</organism>
<sequence>MTTLTRRAAMAGALAATGFAAAGCNNSVGSAGAATIDARVASTMNYLSTNFPGTDQLRNKATGVLVMPLMTKAALGAGGAYGRGALLVNGATVDYYSAAQASLGFQIGAQQYAHVLFFMTNDALYQFRTSPGWEAGGDIEYALRDRGGNLSATTTTSTAPVIGLVFGQAGLMAGASLEGTKYTRIIP</sequence>
<feature type="signal peptide" evidence="1">
    <location>
        <begin position="1"/>
        <end position="22"/>
    </location>
</feature>
<evidence type="ECO:0000313" key="4">
    <source>
        <dbReference type="Proteomes" id="UP000193870"/>
    </source>
</evidence>
<keyword evidence="1" id="KW-0732">Signal</keyword>
<dbReference type="Proteomes" id="UP000193870">
    <property type="component" value="Unassembled WGS sequence"/>
</dbReference>
<dbReference type="OrthoDB" id="7847492at2"/>
<evidence type="ECO:0000313" key="3">
    <source>
        <dbReference type="EMBL" id="SLN60149.1"/>
    </source>
</evidence>
<dbReference type="PROSITE" id="PS51318">
    <property type="entry name" value="TAT"/>
    <property type="match status" value="1"/>
</dbReference>
<gene>
    <name evidence="3" type="ORF">PAM7066_02967</name>
</gene>
<dbReference type="InterPro" id="IPR007461">
    <property type="entry name" value="Ysc84_actin-binding"/>
</dbReference>
<accession>A0A1Y5TBE0</accession>
<dbReference type="EMBL" id="FWFV01000009">
    <property type="protein sequence ID" value="SLN60149.1"/>
    <property type="molecule type" value="Genomic_DNA"/>
</dbReference>
<reference evidence="3 4" key="1">
    <citation type="submission" date="2017-03" db="EMBL/GenBank/DDBJ databases">
        <authorList>
            <person name="Afonso C.L."/>
            <person name="Miller P.J."/>
            <person name="Scott M.A."/>
            <person name="Spackman E."/>
            <person name="Goraichik I."/>
            <person name="Dimitrov K.M."/>
            <person name="Suarez D.L."/>
            <person name="Swayne D.E."/>
        </authorList>
    </citation>
    <scope>NUCLEOTIDE SEQUENCE [LARGE SCALE GENOMIC DNA]</scope>
    <source>
        <strain evidence="3 4">CECT 7066</strain>
    </source>
</reference>
<evidence type="ECO:0000256" key="1">
    <source>
        <dbReference type="SAM" id="SignalP"/>
    </source>
</evidence>
<dbReference type="AlphaFoldDB" id="A0A1Y5TBE0"/>
<dbReference type="STRING" id="315423.SAMN04488020_110111"/>
<dbReference type="PROSITE" id="PS51257">
    <property type="entry name" value="PROKAR_LIPOPROTEIN"/>
    <property type="match status" value="1"/>
</dbReference>
<name>A0A1Y5TBE0_9RHOB</name>
<feature type="domain" description="Ysc84 actin-binding" evidence="2">
    <location>
        <begin position="100"/>
        <end position="183"/>
    </location>
</feature>